<dbReference type="RefSeq" id="WP_146682406.1">
    <property type="nucleotide sequence ID" value="NZ_CP019646.1"/>
</dbReference>
<dbReference type="PANTHER" id="PTHR30093">
    <property type="entry name" value="GENERAL SECRETION PATHWAY PROTEIN G"/>
    <property type="match status" value="1"/>
</dbReference>
<reference evidence="4" key="1">
    <citation type="submission" date="2017-02" db="EMBL/GenBank/DDBJ databases">
        <title>Comparative genomics and description of representatives of a novel lineage of planctomycetes thriving in anoxic sediments.</title>
        <authorList>
            <person name="Spring S."/>
            <person name="Bunk B."/>
            <person name="Sproer C."/>
        </authorList>
    </citation>
    <scope>NUCLEOTIDE SEQUENCE [LARGE SCALE GENOMIC DNA]</scope>
    <source>
        <strain evidence="4">SM-Chi-D1</strain>
    </source>
</reference>
<evidence type="ECO:0000256" key="1">
    <source>
        <dbReference type="ARBA" id="ARBA00022481"/>
    </source>
</evidence>
<name>A0A1Q2MBN9_9BACT</name>
<protein>
    <submittedName>
        <fullName evidence="3">Type II secretion system protein G</fullName>
    </submittedName>
</protein>
<accession>A0A1Q2MBN9</accession>
<sequence length="302" mass="34081">MNKFNQTKGFTIVELLTVMSVIAILMGLLVPALQEVRRVALETKQKAQFHAIDVAIEIFHSDEEEYPSSTSKDDVTVGNGGIVTGAHRLTEALVGRDLQGYDPMLSWDVNTWQDTLDSDRSRQRRKGPYLNLENVGAFDASYLYDNMTGDLYADGYDGDNPSPLLSDAFRRKKIQILDPNTGNVKTTVKSGSPILYFKANRSGSEFIYDEAPGDNQEAMRDGWVYNYYDNEAFFYCGTVKDPQLTGVHPFETPENFYEAIWNPQITTLEDGMPYNRDTYILLSAGYDLQFGTADDIWNFGNE</sequence>
<dbReference type="InterPro" id="IPR012902">
    <property type="entry name" value="N_methyl_site"/>
</dbReference>
<dbReference type="AlphaFoldDB" id="A0A1Q2MBN9"/>
<keyword evidence="4" id="KW-1185">Reference proteome</keyword>
<gene>
    <name evidence="3" type="ORF">SMSP2_00457</name>
</gene>
<keyword evidence="1" id="KW-0488">Methylation</keyword>
<dbReference type="Pfam" id="PF07963">
    <property type="entry name" value="N_methyl"/>
    <property type="match status" value="1"/>
</dbReference>
<dbReference type="GO" id="GO:0015627">
    <property type="term" value="C:type II protein secretion system complex"/>
    <property type="evidence" value="ECO:0007669"/>
    <property type="project" value="InterPro"/>
</dbReference>
<dbReference type="PRINTS" id="PR00813">
    <property type="entry name" value="BCTERIALGSPG"/>
</dbReference>
<dbReference type="NCBIfam" id="TIGR02532">
    <property type="entry name" value="IV_pilin_GFxxxE"/>
    <property type="match status" value="1"/>
</dbReference>
<dbReference type="SUPFAM" id="SSF54523">
    <property type="entry name" value="Pili subunits"/>
    <property type="match status" value="1"/>
</dbReference>
<dbReference type="InterPro" id="IPR045584">
    <property type="entry name" value="Pilin-like"/>
</dbReference>
<organism evidence="3 4">
    <name type="scientific">Limihaloglobus sulfuriphilus</name>
    <dbReference type="NCBI Taxonomy" id="1851148"/>
    <lineage>
        <taxon>Bacteria</taxon>
        <taxon>Pseudomonadati</taxon>
        <taxon>Planctomycetota</taxon>
        <taxon>Phycisphaerae</taxon>
        <taxon>Sedimentisphaerales</taxon>
        <taxon>Sedimentisphaeraceae</taxon>
        <taxon>Limihaloglobus</taxon>
    </lineage>
</organism>
<evidence type="ECO:0000256" key="2">
    <source>
        <dbReference type="SAM" id="Phobius"/>
    </source>
</evidence>
<keyword evidence="2" id="KW-0472">Membrane</keyword>
<dbReference type="OrthoDB" id="277204at2"/>
<evidence type="ECO:0000313" key="4">
    <source>
        <dbReference type="Proteomes" id="UP000188181"/>
    </source>
</evidence>
<evidence type="ECO:0000313" key="3">
    <source>
        <dbReference type="EMBL" id="AQQ70116.1"/>
    </source>
</evidence>
<dbReference type="STRING" id="1851148.SMSP2_00457"/>
<dbReference type="EMBL" id="CP019646">
    <property type="protein sequence ID" value="AQQ70116.1"/>
    <property type="molecule type" value="Genomic_DNA"/>
</dbReference>
<proteinExistence type="predicted"/>
<dbReference type="Proteomes" id="UP000188181">
    <property type="component" value="Chromosome"/>
</dbReference>
<dbReference type="Gene3D" id="3.30.700.10">
    <property type="entry name" value="Glycoprotein, Type 4 Pilin"/>
    <property type="match status" value="1"/>
</dbReference>
<feature type="transmembrane region" description="Helical" evidence="2">
    <location>
        <begin position="12"/>
        <end position="33"/>
    </location>
</feature>
<dbReference type="GO" id="GO:0015628">
    <property type="term" value="P:protein secretion by the type II secretion system"/>
    <property type="evidence" value="ECO:0007669"/>
    <property type="project" value="InterPro"/>
</dbReference>
<dbReference type="KEGG" id="pbas:SMSP2_00457"/>
<dbReference type="InterPro" id="IPR000983">
    <property type="entry name" value="Bac_GSPG_pilin"/>
</dbReference>
<keyword evidence="2" id="KW-1133">Transmembrane helix</keyword>
<keyword evidence="2" id="KW-0812">Transmembrane</keyword>